<comment type="caution">
    <text evidence="2">The sequence shown here is derived from an EMBL/GenBank/DDBJ whole genome shotgun (WGS) entry which is preliminary data.</text>
</comment>
<dbReference type="Proteomes" id="UP000007151">
    <property type="component" value="Unassembled WGS sequence"/>
</dbReference>
<keyword evidence="3" id="KW-1185">Reference proteome</keyword>
<reference evidence="2 3" key="1">
    <citation type="journal article" date="2011" name="Cell">
        <title>The monarch butterfly genome yields insights into long-distance migration.</title>
        <authorList>
            <person name="Zhan S."/>
            <person name="Merlin C."/>
            <person name="Boore J.L."/>
            <person name="Reppert S.M."/>
        </authorList>
    </citation>
    <scope>NUCLEOTIDE SEQUENCE [LARGE SCALE GENOMIC DNA]</scope>
    <source>
        <strain evidence="2">F-2</strain>
    </source>
</reference>
<evidence type="ECO:0000313" key="2">
    <source>
        <dbReference type="EMBL" id="OWR54248.1"/>
    </source>
</evidence>
<dbReference type="OrthoDB" id="8119184at2759"/>
<evidence type="ECO:0000259" key="1">
    <source>
        <dbReference type="Pfam" id="PF22954"/>
    </source>
</evidence>
<accession>A0A212FKI2</accession>
<dbReference type="AlphaFoldDB" id="A0A212FKI2"/>
<organism evidence="2 3">
    <name type="scientific">Danaus plexippus plexippus</name>
    <dbReference type="NCBI Taxonomy" id="278856"/>
    <lineage>
        <taxon>Eukaryota</taxon>
        <taxon>Metazoa</taxon>
        <taxon>Ecdysozoa</taxon>
        <taxon>Arthropoda</taxon>
        <taxon>Hexapoda</taxon>
        <taxon>Insecta</taxon>
        <taxon>Pterygota</taxon>
        <taxon>Neoptera</taxon>
        <taxon>Endopterygota</taxon>
        <taxon>Lepidoptera</taxon>
        <taxon>Glossata</taxon>
        <taxon>Ditrysia</taxon>
        <taxon>Papilionoidea</taxon>
        <taxon>Nymphalidae</taxon>
        <taxon>Danainae</taxon>
        <taxon>Danaini</taxon>
        <taxon>Danaina</taxon>
        <taxon>Danaus</taxon>
        <taxon>Danaus</taxon>
    </lineage>
</organism>
<protein>
    <recommendedName>
        <fullName evidence="1">DUF7027 domain-containing protein</fullName>
    </recommendedName>
</protein>
<dbReference type="EMBL" id="AGBW02008030">
    <property type="protein sequence ID" value="OWR54248.1"/>
    <property type="molecule type" value="Genomic_DNA"/>
</dbReference>
<name>A0A212FKI2_DANPL</name>
<dbReference type="InterPro" id="IPR054291">
    <property type="entry name" value="DUF7027"/>
</dbReference>
<sequence>MCIPLENCCFCVSLDVGAKIISIVNLAGSTIVLMLYGTAAMLPPPVEESRKIVYAVIASVAMFELLIGCLLVYGVFGKKPSLILPWLVSCYVLVLSLVSLSVLGTLLIVLQFVQNQETIKEVSTMVAFYFAVAVVLYWFGSVTNSRRHQILEGFHTGYYTTHGLLKEYRL</sequence>
<proteinExistence type="predicted"/>
<evidence type="ECO:0000313" key="3">
    <source>
        <dbReference type="Proteomes" id="UP000007151"/>
    </source>
</evidence>
<gene>
    <name evidence="2" type="ORF">KGM_203574</name>
</gene>
<dbReference type="eggNOG" id="ENOG502TC6H">
    <property type="taxonomic scope" value="Eukaryota"/>
</dbReference>
<feature type="domain" description="DUF7027" evidence="1">
    <location>
        <begin position="17"/>
        <end position="111"/>
    </location>
</feature>
<dbReference type="Pfam" id="PF22954">
    <property type="entry name" value="DUF7027"/>
    <property type="match status" value="1"/>
</dbReference>
<dbReference type="KEGG" id="dpl:KGM_203574"/>